<dbReference type="EMBL" id="JAVIJC010000046">
    <property type="protein sequence ID" value="MDX8495911.1"/>
    <property type="molecule type" value="Genomic_DNA"/>
</dbReference>
<reference evidence="1 2" key="1">
    <citation type="submission" date="2023-08" db="EMBL/GenBank/DDBJ databases">
        <title>Implementing the SeqCode for naming new Mesorhizobium species isolated from Vachellia karroo root nodules.</title>
        <authorList>
            <person name="Van Lill M."/>
        </authorList>
    </citation>
    <scope>NUCLEOTIDE SEQUENCE [LARGE SCALE GENOMIC DNA]</scope>
    <source>
        <strain evidence="1 2">VK22B</strain>
    </source>
</reference>
<accession>A0ABU4Z9J2</accession>
<sequence length="82" mass="9020">MNAHARIKPEFTPGQVVKYGDGWKAFVLAPAFAAGFWQVENVYDDNGLFAIVAEGNLQPAELDVDELYICGLAPTLEFQMPC</sequence>
<organism evidence="1 2">
    <name type="scientific">Mesorhizobium captivum</name>
    <dbReference type="NCBI Taxonomy" id="3072319"/>
    <lineage>
        <taxon>Bacteria</taxon>
        <taxon>Pseudomonadati</taxon>
        <taxon>Pseudomonadota</taxon>
        <taxon>Alphaproteobacteria</taxon>
        <taxon>Hyphomicrobiales</taxon>
        <taxon>Phyllobacteriaceae</taxon>
        <taxon>Mesorhizobium</taxon>
    </lineage>
</organism>
<evidence type="ECO:0000313" key="1">
    <source>
        <dbReference type="EMBL" id="MDX8495911.1"/>
    </source>
</evidence>
<evidence type="ECO:0000313" key="2">
    <source>
        <dbReference type="Proteomes" id="UP001271249"/>
    </source>
</evidence>
<proteinExistence type="predicted"/>
<name>A0ABU4Z9J2_9HYPH</name>
<gene>
    <name evidence="1" type="ORF">RFN29_30670</name>
</gene>
<dbReference type="Proteomes" id="UP001271249">
    <property type="component" value="Unassembled WGS sequence"/>
</dbReference>
<dbReference type="RefSeq" id="WP_320229617.1">
    <property type="nucleotide sequence ID" value="NZ_JAVIJC010000046.1"/>
</dbReference>
<keyword evidence="2" id="KW-1185">Reference proteome</keyword>
<comment type="caution">
    <text evidence="1">The sequence shown here is derived from an EMBL/GenBank/DDBJ whole genome shotgun (WGS) entry which is preliminary data.</text>
</comment>
<protein>
    <submittedName>
        <fullName evidence="1">Uncharacterized protein</fullName>
    </submittedName>
</protein>